<dbReference type="RefSeq" id="XP_014667160.1">
    <property type="nucleotide sequence ID" value="XM_014811674.1"/>
</dbReference>
<keyword evidence="3" id="KW-0131">Cell cycle</keyword>
<evidence type="ECO:0000256" key="1">
    <source>
        <dbReference type="ARBA" id="ARBA00022618"/>
    </source>
</evidence>
<comment type="similarity">
    <text evidence="4">Belongs to the cyclin family.</text>
</comment>
<name>A0ABM1E4N9_PRICU</name>
<evidence type="ECO:0000259" key="6">
    <source>
        <dbReference type="SMART" id="SM00385"/>
    </source>
</evidence>
<keyword evidence="2 4" id="KW-0195">Cyclin</keyword>
<dbReference type="InterPro" id="IPR006671">
    <property type="entry name" value="Cyclin_N"/>
</dbReference>
<dbReference type="SMART" id="SM00385">
    <property type="entry name" value="CYCLIN"/>
    <property type="match status" value="1"/>
</dbReference>
<dbReference type="InterPro" id="IPR039361">
    <property type="entry name" value="Cyclin"/>
</dbReference>
<dbReference type="SUPFAM" id="SSF47954">
    <property type="entry name" value="Cyclin-like"/>
    <property type="match status" value="2"/>
</dbReference>
<gene>
    <name evidence="9" type="primary">LOC106808811</name>
</gene>
<feature type="domain" description="Cyclin-like" evidence="6">
    <location>
        <begin position="76"/>
        <end position="160"/>
    </location>
</feature>
<feature type="region of interest" description="Disordered" evidence="5">
    <location>
        <begin position="273"/>
        <end position="308"/>
    </location>
</feature>
<keyword evidence="8" id="KW-1185">Reference proteome</keyword>
<evidence type="ECO:0000256" key="3">
    <source>
        <dbReference type="ARBA" id="ARBA00023306"/>
    </source>
</evidence>
<protein>
    <submittedName>
        <fullName evidence="9">G1/S-specific cyclin-D2-like</fullName>
    </submittedName>
</protein>
<feature type="compositionally biased region" description="Polar residues" evidence="5">
    <location>
        <begin position="289"/>
        <end position="299"/>
    </location>
</feature>
<dbReference type="InterPro" id="IPR048258">
    <property type="entry name" value="Cyclins_cyclin-box"/>
</dbReference>
<keyword evidence="1" id="KW-0132">Cell division</keyword>
<evidence type="ECO:0000313" key="8">
    <source>
        <dbReference type="Proteomes" id="UP000695022"/>
    </source>
</evidence>
<dbReference type="InterPro" id="IPR004367">
    <property type="entry name" value="Cyclin_C-dom"/>
</dbReference>
<dbReference type="PROSITE" id="PS00292">
    <property type="entry name" value="CYCLINS"/>
    <property type="match status" value="1"/>
</dbReference>
<dbReference type="SMART" id="SM01332">
    <property type="entry name" value="Cyclin_C"/>
    <property type="match status" value="1"/>
</dbReference>
<evidence type="ECO:0000256" key="2">
    <source>
        <dbReference type="ARBA" id="ARBA00023127"/>
    </source>
</evidence>
<dbReference type="Gene3D" id="1.10.472.10">
    <property type="entry name" value="Cyclin-like"/>
    <property type="match status" value="2"/>
</dbReference>
<organism evidence="8 9">
    <name type="scientific">Priapulus caudatus</name>
    <name type="common">Priapulid worm</name>
    <dbReference type="NCBI Taxonomy" id="37621"/>
    <lineage>
        <taxon>Eukaryota</taxon>
        <taxon>Metazoa</taxon>
        <taxon>Ecdysozoa</taxon>
        <taxon>Scalidophora</taxon>
        <taxon>Priapulida</taxon>
        <taxon>Priapulimorpha</taxon>
        <taxon>Priapulimorphida</taxon>
        <taxon>Priapulidae</taxon>
        <taxon>Priapulus</taxon>
    </lineage>
</organism>
<dbReference type="Pfam" id="PF02984">
    <property type="entry name" value="Cyclin_C"/>
    <property type="match status" value="1"/>
</dbReference>
<evidence type="ECO:0000313" key="9">
    <source>
        <dbReference type="RefSeq" id="XP_014667160.1"/>
    </source>
</evidence>
<dbReference type="InterPro" id="IPR036915">
    <property type="entry name" value="Cyclin-like_sf"/>
</dbReference>
<accession>A0ABM1E4N9</accession>
<dbReference type="InterPro" id="IPR013763">
    <property type="entry name" value="Cyclin-like_dom"/>
</dbReference>
<dbReference type="GeneID" id="106808811"/>
<feature type="domain" description="Cyclin C-terminal" evidence="7">
    <location>
        <begin position="169"/>
        <end position="298"/>
    </location>
</feature>
<sequence length="308" mass="34854">MLADSVAQNSSMDPRLYCCESVGEEMTRAHQDPVLMRDRRVVQNLLLTEDKYLPNSGYFKCVQQEIQPCMRKTVAMWMLEICEEMKCEEEVFPLAMNYLDRYLSIVPSRKAHLQLLGAVCMFLASKLKDSNPLTAEKLCYYTENSINCQQLMDWEVYVLSRLKWDLSAVTAHDFLEHLMSRLQLTSDRADMVRRHAQTFIALCATDFSFAMYPPSMICAASIGAAAHGLLTSSSGTSAAEMNALLHRLSKLSNMEVDVLRSCIEQVEETVNTSLSTVDPLEQTPEKTRSPSASQLQPETPTDVREVHF</sequence>
<evidence type="ECO:0000256" key="5">
    <source>
        <dbReference type="SAM" id="MobiDB-lite"/>
    </source>
</evidence>
<dbReference type="Pfam" id="PF00134">
    <property type="entry name" value="Cyclin_N"/>
    <property type="match status" value="1"/>
</dbReference>
<evidence type="ECO:0000256" key="4">
    <source>
        <dbReference type="RuleBase" id="RU000383"/>
    </source>
</evidence>
<proteinExistence type="inferred from homology"/>
<dbReference type="CDD" id="cd20515">
    <property type="entry name" value="CYCLIN_CCND_rpt1"/>
    <property type="match status" value="1"/>
</dbReference>
<evidence type="ECO:0000259" key="7">
    <source>
        <dbReference type="SMART" id="SM01332"/>
    </source>
</evidence>
<dbReference type="Proteomes" id="UP000695022">
    <property type="component" value="Unplaced"/>
</dbReference>
<dbReference type="PANTHER" id="PTHR10177">
    <property type="entry name" value="CYCLINS"/>
    <property type="match status" value="1"/>
</dbReference>
<reference evidence="9" key="1">
    <citation type="submission" date="2025-08" db="UniProtKB">
        <authorList>
            <consortium name="RefSeq"/>
        </authorList>
    </citation>
    <scope>IDENTIFICATION</scope>
</reference>